<feature type="non-terminal residue" evidence="1">
    <location>
        <position position="1"/>
    </location>
</feature>
<proteinExistence type="predicted"/>
<comment type="caution">
    <text evidence="1">The sequence shown here is derived from an EMBL/GenBank/DDBJ whole genome shotgun (WGS) entry which is preliminary data.</text>
</comment>
<reference evidence="1" key="1">
    <citation type="journal article" date="2015" name="Nature">
        <title>Complex archaea that bridge the gap between prokaryotes and eukaryotes.</title>
        <authorList>
            <person name="Spang A."/>
            <person name="Saw J.H."/>
            <person name="Jorgensen S.L."/>
            <person name="Zaremba-Niedzwiedzka K."/>
            <person name="Martijn J."/>
            <person name="Lind A.E."/>
            <person name="van Eijk R."/>
            <person name="Schleper C."/>
            <person name="Guy L."/>
            <person name="Ettema T.J."/>
        </authorList>
    </citation>
    <scope>NUCLEOTIDE SEQUENCE</scope>
</reference>
<dbReference type="AlphaFoldDB" id="A0A0F9AFS5"/>
<dbReference type="EMBL" id="LAZR01054999">
    <property type="protein sequence ID" value="KKK77344.1"/>
    <property type="molecule type" value="Genomic_DNA"/>
</dbReference>
<gene>
    <name evidence="1" type="ORF">LCGC14_2854550</name>
</gene>
<sequence>FMLPGGWITNVAYADISPKFTHVACAKNVAYHALSFSGVYSLFAVGDNTRGVLSAMLQHRQ</sequence>
<evidence type="ECO:0000313" key="1">
    <source>
        <dbReference type="EMBL" id="KKK77344.1"/>
    </source>
</evidence>
<protein>
    <submittedName>
        <fullName evidence="1">Uncharacterized protein</fullName>
    </submittedName>
</protein>
<accession>A0A0F9AFS5</accession>
<organism evidence="1">
    <name type="scientific">marine sediment metagenome</name>
    <dbReference type="NCBI Taxonomy" id="412755"/>
    <lineage>
        <taxon>unclassified sequences</taxon>
        <taxon>metagenomes</taxon>
        <taxon>ecological metagenomes</taxon>
    </lineage>
</organism>
<name>A0A0F9AFS5_9ZZZZ</name>